<protein>
    <submittedName>
        <fullName evidence="2">Class I SAM-dependent methyltransferase</fullName>
    </submittedName>
</protein>
<dbReference type="OrthoDB" id="101857at2"/>
<dbReference type="EMBL" id="VCDI01000002">
    <property type="protein sequence ID" value="TLU73304.1"/>
    <property type="molecule type" value="Genomic_DNA"/>
</dbReference>
<proteinExistence type="predicted"/>
<dbReference type="Pfam" id="PF08241">
    <property type="entry name" value="Methyltransf_11"/>
    <property type="match status" value="1"/>
</dbReference>
<evidence type="ECO:0000259" key="1">
    <source>
        <dbReference type="Pfam" id="PF08241"/>
    </source>
</evidence>
<dbReference type="GO" id="GO:0008757">
    <property type="term" value="F:S-adenosylmethionine-dependent methyltransferase activity"/>
    <property type="evidence" value="ECO:0007669"/>
    <property type="project" value="InterPro"/>
</dbReference>
<dbReference type="GO" id="GO:0032259">
    <property type="term" value="P:methylation"/>
    <property type="evidence" value="ECO:0007669"/>
    <property type="project" value="UniProtKB-KW"/>
</dbReference>
<name>A0A5R9J6Q6_9PROT</name>
<sequence length="438" mass="48606">MPLLMRPEEVVSIPDRVMEAFRIGEPHRREVEAALVSLVKYRTPSHPEFANFFARFEAQPEARQVVSLTAEQIEDALKHVTCLTSHQPGTLRSDEGEYRSIRLRNGSRLPLFTNETTRLFLSYRLFTPLGEPMDFEASRSALPVPLHPGAELTIPALVRLPPGATGEHLVRFHFLLVTQGVASPPAPSGWKPPWQRRPAPAAVAIDTVRWFDASPVLEMRVTATPPDLPGFPALRRDRREQFDVQADVERGDDFLREVVAGLRDAGVARPRILEVGAGIHPMSMRIADPDTEVVVSDISHVMQALALVMHGRFPAVLEGRAAFGAFDMMYPPFSEGTFDIICICAALHHIPLPGEFLKRLTPLLSPNGRFVAVREPCVVNPLEPAYIAELSNGFNEQMFELPEWQDFVERSGLAIDRAIIDFECSLKFSAGSASAALS</sequence>
<accession>A0A5R9J6Q6</accession>
<dbReference type="Proteomes" id="UP000305654">
    <property type="component" value="Unassembled WGS sequence"/>
</dbReference>
<dbReference type="SUPFAM" id="SSF53335">
    <property type="entry name" value="S-adenosyl-L-methionine-dependent methyltransferases"/>
    <property type="match status" value="1"/>
</dbReference>
<evidence type="ECO:0000313" key="2">
    <source>
        <dbReference type="EMBL" id="TLU73304.1"/>
    </source>
</evidence>
<keyword evidence="2" id="KW-0489">Methyltransferase</keyword>
<dbReference type="InterPro" id="IPR029063">
    <property type="entry name" value="SAM-dependent_MTases_sf"/>
</dbReference>
<keyword evidence="2" id="KW-0808">Transferase</keyword>
<dbReference type="AlphaFoldDB" id="A0A5R9J6Q6"/>
<dbReference type="InterPro" id="IPR013216">
    <property type="entry name" value="Methyltransf_11"/>
</dbReference>
<keyword evidence="3" id="KW-1185">Reference proteome</keyword>
<comment type="caution">
    <text evidence="2">The sequence shown here is derived from an EMBL/GenBank/DDBJ whole genome shotgun (WGS) entry which is preliminary data.</text>
</comment>
<gene>
    <name evidence="2" type="ORF">FE263_07820</name>
</gene>
<dbReference type="CDD" id="cd02440">
    <property type="entry name" value="AdoMet_MTases"/>
    <property type="match status" value="1"/>
</dbReference>
<organism evidence="2 3">
    <name type="scientific">Lichenicoccus roseus</name>
    <dbReference type="NCBI Taxonomy" id="2683649"/>
    <lineage>
        <taxon>Bacteria</taxon>
        <taxon>Pseudomonadati</taxon>
        <taxon>Pseudomonadota</taxon>
        <taxon>Alphaproteobacteria</taxon>
        <taxon>Acetobacterales</taxon>
        <taxon>Acetobacteraceae</taxon>
        <taxon>Lichenicoccus</taxon>
    </lineage>
</organism>
<reference evidence="2 3" key="1">
    <citation type="submission" date="2019-05" db="EMBL/GenBank/DDBJ databases">
        <authorList>
            <person name="Pankratov T."/>
            <person name="Grouzdev D."/>
        </authorList>
    </citation>
    <scope>NUCLEOTIDE SEQUENCE [LARGE SCALE GENOMIC DNA]</scope>
    <source>
        <strain evidence="2 3">KEBCLARHB70R</strain>
    </source>
</reference>
<dbReference type="Gene3D" id="3.40.50.150">
    <property type="entry name" value="Vaccinia Virus protein VP39"/>
    <property type="match status" value="1"/>
</dbReference>
<feature type="domain" description="Methyltransferase type 11" evidence="1">
    <location>
        <begin position="273"/>
        <end position="371"/>
    </location>
</feature>
<evidence type="ECO:0000313" key="3">
    <source>
        <dbReference type="Proteomes" id="UP000305654"/>
    </source>
</evidence>